<keyword evidence="1" id="KW-0645">Protease</keyword>
<name>A0ACC3SDC1_9PEZI</name>
<dbReference type="Proteomes" id="UP001320706">
    <property type="component" value="Unassembled WGS sequence"/>
</dbReference>
<accession>A0ACC3SDC1</accession>
<comment type="caution">
    <text evidence="1">The sequence shown here is derived from an EMBL/GenBank/DDBJ whole genome shotgun (WGS) entry which is preliminary data.</text>
</comment>
<reference evidence="1" key="1">
    <citation type="submission" date="2024-02" db="EMBL/GenBank/DDBJ databases">
        <title>Metagenome Assembled Genome of Zalaria obscura JY119.</title>
        <authorList>
            <person name="Vighnesh L."/>
            <person name="Jagadeeshwari U."/>
            <person name="Venkata Ramana C."/>
            <person name="Sasikala C."/>
        </authorList>
    </citation>
    <scope>NUCLEOTIDE SEQUENCE</scope>
    <source>
        <strain evidence="1">JY119</strain>
    </source>
</reference>
<proteinExistence type="predicted"/>
<organism evidence="1 2">
    <name type="scientific">Zalaria obscura</name>
    <dbReference type="NCBI Taxonomy" id="2024903"/>
    <lineage>
        <taxon>Eukaryota</taxon>
        <taxon>Fungi</taxon>
        <taxon>Dikarya</taxon>
        <taxon>Ascomycota</taxon>
        <taxon>Pezizomycotina</taxon>
        <taxon>Dothideomycetes</taxon>
        <taxon>Dothideomycetidae</taxon>
        <taxon>Dothideales</taxon>
        <taxon>Zalariaceae</taxon>
        <taxon>Zalaria</taxon>
    </lineage>
</organism>
<keyword evidence="1" id="KW-0482">Metalloprotease</keyword>
<keyword evidence="1" id="KW-0378">Hydrolase</keyword>
<dbReference type="EC" id="3.4.24.56" evidence="1"/>
<evidence type="ECO:0000313" key="2">
    <source>
        <dbReference type="Proteomes" id="UP001320706"/>
    </source>
</evidence>
<sequence>MAEILPSRSHQAAPTERLASSLDKPLLDNRTYRVIRLPNQLEALLIHDPDTDKASAGMDVNAGSFSDRDDLPGMAHAVEHLLFMGTKKYPGENDYNQYLTRYGGSSNAFTAACDTNYYFELSASSTPTNSQASSLSSKESLQIPKSQAPLYGGLDRFAQFFIQPLFLEESLDRELRAVDSENKKNLQSDMWRLHQLNKSLANKKHPFHGFSTGNYKTLHDDPLSRGVKIREEFINFYKEQYSANRMKLAVLGRESLDELESWVQELFSEIPNQDLPKLRWDDVPAYSESELGTQIFAKPVMDQRLLDIYFPYPDEDELWESQPSKYISHLLGHEGPGSVLAYIKAKGWANSLGSGPMNVCPGTAFFSISMRLTEDGLKNYQEIVKIIFQYIAMLKEQPPQEWIVDEMKQLAEVDFKFKQKIPASRTTSSLSGVMQKPFPRDRLLSAQSLIWKFNPEAISRGLAHLNPDNFRMTIVSQEFPGTWDQKEKWYGTDYKYEKIPQDFLDELHSISKAPSSARPAELHLPAKNEFVPSRLDVEVKEVEQPAIAPRLIRNDENVRTWYKKDDQFWAPKANVQVCLRSALVNVSALTAVLTQIFRELVEDSLSEYSYDAELAGLEYHMLNHAQGLDVTVSGYNDKMAVLLEKVLVSMRDLEVKEDRFNIIKDRLLRGWRNFDYQQPFQQIGTYSRWIMSERGYINQQLLEELPAVTADDVRAFFPQILRQMHIEILVHGNLYREDALKISDLVESNLKTKRLPASQWPIRRTLVLPSGSNYVYKRDLKDPANVNHCIEYMMFSGINTDRKSRAKLLLFAQMADEPCFDTLRTKEQLGYIVHGGPTVLPAVHGYRILIQSEKSPEYLEKRIDVFLNGLSDTLRNMSESEFDTFKTGVINKRLENLKNLNQETARFWHHITSEAFDYELVYRDVENIEPLTKDDMIEYYDTYFNPASSSRAKASVHLVAQTSPKEVAENTDPKEQTTKLCNMLAQLFTQSGIPADVKKLEARMEGVDVAGGDVDAIVAAIGSYLSQDEAAPQEQIDMLSQNGSQILGQILPQLGIRVKTAEVKDDGASITSSEAKLPSSQEAVVIQDVREFKASIPLSEGIRPVKDLSEFEELEPKL</sequence>
<evidence type="ECO:0000313" key="1">
    <source>
        <dbReference type="EMBL" id="KAK8209069.1"/>
    </source>
</evidence>
<gene>
    <name evidence="1" type="primary">STE23</name>
    <name evidence="1" type="ORF">M8818_003763</name>
</gene>
<dbReference type="EMBL" id="JAMKPW020000017">
    <property type="protein sequence ID" value="KAK8209069.1"/>
    <property type="molecule type" value="Genomic_DNA"/>
</dbReference>
<keyword evidence="2" id="KW-1185">Reference proteome</keyword>
<protein>
    <submittedName>
        <fullName evidence="1">Metalloprotease</fullName>
        <ecNumber evidence="1">3.4.24.56</ecNumber>
    </submittedName>
</protein>